<reference evidence="1 2" key="1">
    <citation type="submission" date="2023-06" db="EMBL/GenBank/DDBJ databases">
        <title>Cellulomonas sp. MW9 Whole genome sequence.</title>
        <authorList>
            <person name="Park S."/>
        </authorList>
    </citation>
    <scope>NUCLEOTIDE SEQUENCE [LARGE SCALE GENOMIC DNA]</scope>
    <source>
        <strain evidence="1 2">MW9</strain>
    </source>
</reference>
<dbReference type="Pfam" id="PF04978">
    <property type="entry name" value="MST"/>
    <property type="match status" value="1"/>
</dbReference>
<name>A0ABT7S8A7_9CELL</name>
<dbReference type="InterPro" id="IPR007061">
    <property type="entry name" value="MST-like"/>
</dbReference>
<sequence>MDEKATLLHHLRTARSDLRSKVDGLDDYDARRPLTPTGTNLLGLIKHVASVQVGYFTDTFGRPAAIAVPWFEPDAEPDADMWVPADESTASVLAFHDASAQASDAAIEDLPLDAPGTVPWWPDDRSSVTLHQILVHMINETARHAGHADIVRELIDGAAGRRPDDPSMPQRPEEEWARYRARIEEAARAVGS</sequence>
<evidence type="ECO:0000313" key="2">
    <source>
        <dbReference type="Proteomes" id="UP001321453"/>
    </source>
</evidence>
<accession>A0ABT7S8A7</accession>
<dbReference type="SUPFAM" id="SSF109854">
    <property type="entry name" value="DinB/YfiT-like putative metalloenzymes"/>
    <property type="match status" value="1"/>
</dbReference>
<keyword evidence="2" id="KW-1185">Reference proteome</keyword>
<dbReference type="InterPro" id="IPR034660">
    <property type="entry name" value="DinB/YfiT-like"/>
</dbReference>
<dbReference type="Proteomes" id="UP001321453">
    <property type="component" value="Unassembled WGS sequence"/>
</dbReference>
<dbReference type="EMBL" id="JAUCGR010000002">
    <property type="protein sequence ID" value="MDM7831842.1"/>
    <property type="molecule type" value="Genomic_DNA"/>
</dbReference>
<evidence type="ECO:0000313" key="1">
    <source>
        <dbReference type="EMBL" id="MDM7831842.1"/>
    </source>
</evidence>
<comment type="caution">
    <text evidence="1">The sequence shown here is derived from an EMBL/GenBank/DDBJ whole genome shotgun (WGS) entry which is preliminary data.</text>
</comment>
<organism evidence="1 2">
    <name type="scientific">Cellulomonas edaphi</name>
    <dbReference type="NCBI Taxonomy" id="3053468"/>
    <lineage>
        <taxon>Bacteria</taxon>
        <taxon>Bacillati</taxon>
        <taxon>Actinomycetota</taxon>
        <taxon>Actinomycetes</taxon>
        <taxon>Micrococcales</taxon>
        <taxon>Cellulomonadaceae</taxon>
        <taxon>Cellulomonas</taxon>
    </lineage>
</organism>
<protein>
    <submittedName>
        <fullName evidence="1">DinB family protein</fullName>
    </submittedName>
</protein>
<proteinExistence type="predicted"/>
<dbReference type="Gene3D" id="1.20.120.450">
    <property type="entry name" value="dinb family like domain"/>
    <property type="match status" value="1"/>
</dbReference>
<dbReference type="RefSeq" id="WP_289447256.1">
    <property type="nucleotide sequence ID" value="NZ_JAUCGR010000002.1"/>
</dbReference>
<gene>
    <name evidence="1" type="ORF">QRT05_10900</name>
</gene>